<evidence type="ECO:0000313" key="3">
    <source>
        <dbReference type="Proteomes" id="UP000559626"/>
    </source>
</evidence>
<feature type="transmembrane region" description="Helical" evidence="1">
    <location>
        <begin position="177"/>
        <end position="203"/>
    </location>
</feature>
<feature type="transmembrane region" description="Helical" evidence="1">
    <location>
        <begin position="152"/>
        <end position="170"/>
    </location>
</feature>
<reference evidence="2 3" key="1">
    <citation type="submission" date="2020-04" db="EMBL/GenBank/DDBJ databases">
        <title>Hymenobacter polaris sp. nov., isolated from Arctic soil.</title>
        <authorList>
            <person name="Dahal R.H."/>
        </authorList>
    </citation>
    <scope>NUCLEOTIDE SEQUENCE [LARGE SCALE GENOMIC DNA]</scope>
    <source>
        <strain evidence="2 3">RP-2-7</strain>
    </source>
</reference>
<keyword evidence="1" id="KW-0812">Transmembrane</keyword>
<feature type="transmembrane region" description="Helical" evidence="1">
    <location>
        <begin position="267"/>
        <end position="287"/>
    </location>
</feature>
<name>A0A7Y0FNM0_9BACT</name>
<dbReference type="EMBL" id="JABBGH010000002">
    <property type="protein sequence ID" value="NML66645.1"/>
    <property type="molecule type" value="Genomic_DNA"/>
</dbReference>
<dbReference type="AlphaFoldDB" id="A0A7Y0FNM0"/>
<dbReference type="Proteomes" id="UP000559626">
    <property type="component" value="Unassembled WGS sequence"/>
</dbReference>
<feature type="transmembrane region" description="Helical" evidence="1">
    <location>
        <begin position="102"/>
        <end position="120"/>
    </location>
</feature>
<keyword evidence="1" id="KW-0472">Membrane</keyword>
<keyword evidence="1" id="KW-1133">Transmembrane helix</keyword>
<protein>
    <recommendedName>
        <fullName evidence="4">DUF2029 domain-containing protein</fullName>
    </recommendedName>
</protein>
<proteinExistence type="predicted"/>
<feature type="transmembrane region" description="Helical" evidence="1">
    <location>
        <begin position="322"/>
        <end position="341"/>
    </location>
</feature>
<gene>
    <name evidence="2" type="ORF">HHL22_15670</name>
</gene>
<organism evidence="2 3">
    <name type="scientific">Hymenobacter polaris</name>
    <dbReference type="NCBI Taxonomy" id="2682546"/>
    <lineage>
        <taxon>Bacteria</taxon>
        <taxon>Pseudomonadati</taxon>
        <taxon>Bacteroidota</taxon>
        <taxon>Cytophagia</taxon>
        <taxon>Cytophagales</taxon>
        <taxon>Hymenobacteraceae</taxon>
        <taxon>Hymenobacter</taxon>
    </lineage>
</organism>
<keyword evidence="3" id="KW-1185">Reference proteome</keyword>
<evidence type="ECO:0000313" key="2">
    <source>
        <dbReference type="EMBL" id="NML66645.1"/>
    </source>
</evidence>
<accession>A0A7Y0FNM0</accession>
<evidence type="ECO:0000256" key="1">
    <source>
        <dbReference type="SAM" id="Phobius"/>
    </source>
</evidence>
<feature type="transmembrane region" description="Helical" evidence="1">
    <location>
        <begin position="127"/>
        <end position="146"/>
    </location>
</feature>
<comment type="caution">
    <text evidence="2">The sequence shown here is derived from an EMBL/GenBank/DDBJ whole genome shotgun (WGS) entry which is preliminary data.</text>
</comment>
<evidence type="ECO:0008006" key="4">
    <source>
        <dbReference type="Google" id="ProtNLM"/>
    </source>
</evidence>
<feature type="transmembrane region" description="Helical" evidence="1">
    <location>
        <begin position="293"/>
        <end position="315"/>
    </location>
</feature>
<feature type="transmembrane region" description="Helical" evidence="1">
    <location>
        <begin position="13"/>
        <end position="32"/>
    </location>
</feature>
<dbReference type="RefSeq" id="WP_169532277.1">
    <property type="nucleotide sequence ID" value="NZ_JABBGH010000002.1"/>
</dbReference>
<sequence>MSTTPRPLLLPRLWRWLLPGALGLAVLLNLAYPTYRHYDFSYSPDTRSYLRLAAGRFDSVSVTRRYRLLVPLAAGALARPLAMLGSLPAQPGAPAGEGARRLAFYLINCALLAAAAAAWYRAARLSGAGAGLAAVAMLAALSSRWAGYAAGLPLTDSLYWLVLALAYYAGRRGPGAGWAVAVALLLGPLAKESFVFVLPWLAWYGRPALPWRGQALALAGGLGALLLAHRWVDEAAGALPTAAVGNALAHFDNIRYSLGKLATAKGLAEAASSFGLLWGPVLAALAWPGGRRALAPVLRAAEGWWLLIVFVHMLLSADLGRMGYLAAPVVAGALALALGWLRRGPAAAGSASFER</sequence>